<feature type="domain" description="Reverse transcriptase zinc-binding" evidence="1">
    <location>
        <begin position="47"/>
        <end position="142"/>
    </location>
</feature>
<protein>
    <submittedName>
        <fullName evidence="2">(rape) hypothetical protein</fullName>
    </submittedName>
</protein>
<dbReference type="InterPro" id="IPR026960">
    <property type="entry name" value="RVT-Znf"/>
</dbReference>
<name>A0A816TU10_BRANA</name>
<dbReference type="EMBL" id="HG994359">
    <property type="protein sequence ID" value="CAF2099579.1"/>
    <property type="molecule type" value="Genomic_DNA"/>
</dbReference>
<reference evidence="2" key="1">
    <citation type="submission" date="2021-01" db="EMBL/GenBank/DDBJ databases">
        <authorList>
            <consortium name="Genoscope - CEA"/>
            <person name="William W."/>
        </authorList>
    </citation>
    <scope>NUCLEOTIDE SEQUENCE</scope>
</reference>
<proteinExistence type="predicted"/>
<evidence type="ECO:0000259" key="1">
    <source>
        <dbReference type="Pfam" id="PF13966"/>
    </source>
</evidence>
<dbReference type="AlphaFoldDB" id="A0A816TU10"/>
<sequence length="211" mass="24865">MFSIMFFWYWWSPMMESNDAKLIEVIPLSRNKIEDRNGWHFTNNGKYSVQSGYQVERIHPDKKKPPEYYGPNVDILKTFCWKVKCPLKLRHFIWQLITCCIAVTKNLKSRGIQGDTICARCGNPEETVNLVFLECSPARQVWALSKIPSNPNIFPTGSLFTNMDHLFWRVNPKMEDHQFAWILWYICKGRNNKVFSNIDVEPRETLKLAEL</sequence>
<dbReference type="Pfam" id="PF13966">
    <property type="entry name" value="zf-RVT"/>
    <property type="match status" value="1"/>
</dbReference>
<accession>A0A816TU10</accession>
<organism evidence="2">
    <name type="scientific">Brassica napus</name>
    <name type="common">Rape</name>
    <dbReference type="NCBI Taxonomy" id="3708"/>
    <lineage>
        <taxon>Eukaryota</taxon>
        <taxon>Viridiplantae</taxon>
        <taxon>Streptophyta</taxon>
        <taxon>Embryophyta</taxon>
        <taxon>Tracheophyta</taxon>
        <taxon>Spermatophyta</taxon>
        <taxon>Magnoliopsida</taxon>
        <taxon>eudicotyledons</taxon>
        <taxon>Gunneridae</taxon>
        <taxon>Pentapetalae</taxon>
        <taxon>rosids</taxon>
        <taxon>malvids</taxon>
        <taxon>Brassicales</taxon>
        <taxon>Brassicaceae</taxon>
        <taxon>Brassiceae</taxon>
        <taxon>Brassica</taxon>
    </lineage>
</organism>
<dbReference type="Proteomes" id="UP001295469">
    <property type="component" value="Chromosome A05"/>
</dbReference>
<gene>
    <name evidence="2" type="ORF">DARMORV10_A05P27460.1</name>
</gene>
<evidence type="ECO:0000313" key="2">
    <source>
        <dbReference type="EMBL" id="CAF2099579.1"/>
    </source>
</evidence>